<sequence length="337" mass="38786">MIKHINDLGRVVATMTEGTTLLMIFFKIGSYRLNRKRLHCVLMDIERDYDLEMYKTPEEKLAFLKYNRMTKRFIKTAMPVVITAAILYYLSPLINELTGGRTFAGNVSVTYVTPYQVYLFFEIKDLQIYALVYLFQVFIVPLVIFGYTGTDCFLITLVLHVCGQFSVLAVQVKNVLMDPCGHRHGMNELVLKHLRLIRLAKNLDKAFNMLLLPQLFGISIILCLVGYNVIAYSRNTEQGINFLIYVLYALCMLSVLFGYCFVGECLIYESTSFGDALYNCEWYDIPSKQAKLFLVCMCQAQKPLELTAGRFYVFSLQKFTDVLKTSMAYLSVLRTFL</sequence>
<evidence type="ECO:0000256" key="8">
    <source>
        <dbReference type="ARBA" id="ARBA00023170"/>
    </source>
</evidence>
<proteinExistence type="evidence at transcript level"/>
<dbReference type="GO" id="GO:0005549">
    <property type="term" value="F:odorant binding"/>
    <property type="evidence" value="ECO:0007669"/>
    <property type="project" value="InterPro"/>
</dbReference>
<dbReference type="GO" id="GO:0005886">
    <property type="term" value="C:plasma membrane"/>
    <property type="evidence" value="ECO:0007669"/>
    <property type="project" value="UniProtKB-SubCell"/>
</dbReference>
<keyword evidence="9" id="KW-0807">Transducer</keyword>
<dbReference type="Pfam" id="PF02949">
    <property type="entry name" value="7tm_6"/>
    <property type="match status" value="1"/>
</dbReference>
<dbReference type="SMR" id="A0A857N544"/>
<evidence type="ECO:0000256" key="2">
    <source>
        <dbReference type="ARBA" id="ARBA00022475"/>
    </source>
</evidence>
<keyword evidence="4 10" id="KW-0812">Transmembrane</keyword>
<keyword evidence="7 10" id="KW-0472">Membrane</keyword>
<accession>A0A857N544</accession>
<organism evidence="11">
    <name type="scientific">Sirex noctilio</name>
    <dbReference type="NCBI Taxonomy" id="36765"/>
    <lineage>
        <taxon>Eukaryota</taxon>
        <taxon>Metazoa</taxon>
        <taxon>Ecdysozoa</taxon>
        <taxon>Arthropoda</taxon>
        <taxon>Hexapoda</taxon>
        <taxon>Insecta</taxon>
        <taxon>Pterygota</taxon>
        <taxon>Neoptera</taxon>
        <taxon>Endopterygota</taxon>
        <taxon>Hymenoptera</taxon>
        <taxon>Siricoidea</taxon>
        <taxon>Siricidae</taxon>
        <taxon>Sirex</taxon>
    </lineage>
</organism>
<feature type="transmembrane region" description="Helical" evidence="10">
    <location>
        <begin position="73"/>
        <end position="91"/>
    </location>
</feature>
<evidence type="ECO:0000256" key="9">
    <source>
        <dbReference type="ARBA" id="ARBA00023224"/>
    </source>
</evidence>
<feature type="transmembrane region" description="Helical" evidence="10">
    <location>
        <begin position="242"/>
        <end position="262"/>
    </location>
</feature>
<feature type="transmembrane region" description="Helical" evidence="10">
    <location>
        <begin position="128"/>
        <end position="147"/>
    </location>
</feature>
<evidence type="ECO:0000256" key="10">
    <source>
        <dbReference type="SAM" id="Phobius"/>
    </source>
</evidence>
<keyword evidence="5" id="KW-0552">Olfaction</keyword>
<reference evidence="11" key="1">
    <citation type="submission" date="2019-04" db="EMBL/GenBank/DDBJ databases">
        <authorList>
            <person name="Guo B."/>
            <person name="Lu P."/>
        </authorList>
    </citation>
    <scope>NUCLEOTIDE SEQUENCE</scope>
</reference>
<dbReference type="PANTHER" id="PTHR21137:SF35">
    <property type="entry name" value="ODORANT RECEPTOR 19A-RELATED"/>
    <property type="match status" value="1"/>
</dbReference>
<feature type="transmembrane region" description="Helical" evidence="10">
    <location>
        <begin position="103"/>
        <end position="121"/>
    </location>
</feature>
<dbReference type="EMBL" id="MK749016">
    <property type="protein sequence ID" value="QHN69113.1"/>
    <property type="molecule type" value="mRNA"/>
</dbReference>
<name>A0A857N544_9HYME</name>
<comment type="subcellular location">
    <subcellularLocation>
        <location evidence="1">Cell membrane</location>
        <topology evidence="1">Multi-pass membrane protein</topology>
    </subcellularLocation>
</comment>
<dbReference type="GO" id="GO:0007165">
    <property type="term" value="P:signal transduction"/>
    <property type="evidence" value="ECO:0007669"/>
    <property type="project" value="UniProtKB-KW"/>
</dbReference>
<dbReference type="InterPro" id="IPR004117">
    <property type="entry name" value="7tm6_olfct_rcpt"/>
</dbReference>
<keyword evidence="2" id="KW-1003">Cell membrane</keyword>
<evidence type="ECO:0000256" key="7">
    <source>
        <dbReference type="ARBA" id="ARBA00023136"/>
    </source>
</evidence>
<evidence type="ECO:0000313" key="11">
    <source>
        <dbReference type="EMBL" id="QHN69113.1"/>
    </source>
</evidence>
<evidence type="ECO:0000256" key="6">
    <source>
        <dbReference type="ARBA" id="ARBA00022989"/>
    </source>
</evidence>
<evidence type="ECO:0000256" key="1">
    <source>
        <dbReference type="ARBA" id="ARBA00004651"/>
    </source>
</evidence>
<evidence type="ECO:0000256" key="4">
    <source>
        <dbReference type="ARBA" id="ARBA00022692"/>
    </source>
</evidence>
<feature type="transmembrane region" description="Helical" evidence="10">
    <location>
        <begin position="206"/>
        <end position="230"/>
    </location>
</feature>
<keyword evidence="3" id="KW-0716">Sensory transduction</keyword>
<keyword evidence="8 11" id="KW-0675">Receptor</keyword>
<keyword evidence="6 10" id="KW-1133">Transmembrane helix</keyword>
<dbReference type="GO" id="GO:0004984">
    <property type="term" value="F:olfactory receptor activity"/>
    <property type="evidence" value="ECO:0007669"/>
    <property type="project" value="InterPro"/>
</dbReference>
<evidence type="ECO:0000256" key="5">
    <source>
        <dbReference type="ARBA" id="ARBA00022725"/>
    </source>
</evidence>
<protein>
    <submittedName>
        <fullName evidence="11">Odorant receptor 26</fullName>
    </submittedName>
</protein>
<evidence type="ECO:0000256" key="3">
    <source>
        <dbReference type="ARBA" id="ARBA00022606"/>
    </source>
</evidence>
<dbReference type="AlphaFoldDB" id="A0A857N544"/>
<dbReference type="PANTHER" id="PTHR21137">
    <property type="entry name" value="ODORANT RECEPTOR"/>
    <property type="match status" value="1"/>
</dbReference>